<protein>
    <submittedName>
        <fullName evidence="4">CALMODULIN-BINDING PROTEIN</fullName>
    </submittedName>
</protein>
<dbReference type="Pfam" id="PF20451">
    <property type="entry name" value="Calmod_bind_M"/>
    <property type="match status" value="1"/>
</dbReference>
<dbReference type="InterPro" id="IPR046830">
    <property type="entry name" value="Calmod_bind_M"/>
</dbReference>
<dbReference type="PANTHER" id="PTHR31713">
    <property type="entry name" value="OS02G0177800 PROTEIN"/>
    <property type="match status" value="1"/>
</dbReference>
<gene>
    <name evidence="4" type="ORF">OIU74_006677</name>
</gene>
<dbReference type="EMBL" id="JAPFFM010000012">
    <property type="protein sequence ID" value="KAJ6728664.1"/>
    <property type="molecule type" value="Genomic_DNA"/>
</dbReference>
<dbReference type="Proteomes" id="UP001151752">
    <property type="component" value="Chromosome 11"/>
</dbReference>
<dbReference type="GO" id="GO:0005516">
    <property type="term" value="F:calmodulin binding"/>
    <property type="evidence" value="ECO:0007669"/>
    <property type="project" value="InterPro"/>
</dbReference>
<name>A0A9Q0UEP2_9ROSI</name>
<keyword evidence="5" id="KW-1185">Reference proteome</keyword>
<dbReference type="InterPro" id="IPR012416">
    <property type="entry name" value="CBP60"/>
</dbReference>
<reference evidence="4" key="2">
    <citation type="journal article" date="2023" name="Int. J. Mol. Sci.">
        <title>De Novo Assembly and Annotation of 11 Diverse Shrub Willow (Salix) Genomes Reveals Novel Gene Organization in Sex-Linked Regions.</title>
        <authorList>
            <person name="Hyden B."/>
            <person name="Feng K."/>
            <person name="Yates T.B."/>
            <person name="Jawdy S."/>
            <person name="Cereghino C."/>
            <person name="Smart L.B."/>
            <person name="Muchero W."/>
        </authorList>
    </citation>
    <scope>NUCLEOTIDE SEQUENCE</scope>
    <source>
        <tissue evidence="4">Shoot tip</tissue>
    </source>
</reference>
<dbReference type="GO" id="GO:0080142">
    <property type="term" value="P:regulation of salicylic acid biosynthetic process"/>
    <property type="evidence" value="ECO:0007669"/>
    <property type="project" value="TreeGrafter"/>
</dbReference>
<dbReference type="InterPro" id="IPR046831">
    <property type="entry name" value="Calmodulin_bind_N"/>
</dbReference>
<reference evidence="4" key="1">
    <citation type="submission" date="2022-11" db="EMBL/GenBank/DDBJ databases">
        <authorList>
            <person name="Hyden B.L."/>
            <person name="Feng K."/>
            <person name="Yates T."/>
            <person name="Jawdy S."/>
            <person name="Smart L.B."/>
            <person name="Muchero W."/>
        </authorList>
    </citation>
    <scope>NUCLEOTIDE SEQUENCE</scope>
    <source>
        <tissue evidence="4">Shoot tip</tissue>
    </source>
</reference>
<evidence type="ECO:0000313" key="4">
    <source>
        <dbReference type="EMBL" id="KAJ6728664.1"/>
    </source>
</evidence>
<dbReference type="GO" id="GO:0003700">
    <property type="term" value="F:DNA-binding transcription factor activity"/>
    <property type="evidence" value="ECO:0007669"/>
    <property type="project" value="TreeGrafter"/>
</dbReference>
<evidence type="ECO:0000259" key="3">
    <source>
        <dbReference type="Pfam" id="PF20451"/>
    </source>
</evidence>
<evidence type="ECO:0000313" key="5">
    <source>
        <dbReference type="Proteomes" id="UP001151752"/>
    </source>
</evidence>
<proteinExistence type="predicted"/>
<feature type="region of interest" description="Disordered" evidence="1">
    <location>
        <begin position="1"/>
        <end position="28"/>
    </location>
</feature>
<accession>A0A9Q0UEP2</accession>
<dbReference type="PANTHER" id="PTHR31713:SF18">
    <property type="entry name" value="OS02G0177800 PROTEIN"/>
    <property type="match status" value="1"/>
</dbReference>
<dbReference type="Pfam" id="PF07887">
    <property type="entry name" value="Calmodulin_bind"/>
    <property type="match status" value="1"/>
</dbReference>
<sequence>MAAPPAREKRGLDSSSGGDEGQPERKRPALASVIVEALKVDSLQRLCSSLEPVLRRVVSEEVERALAKLGPARLSGRSSPKRIEGPGGRNLQLHFRSRLSLPLFTGGKVEGEHGVGIHIVLIDGRTGHVVTSGPESSVKLDVIVLEGDFNNEDDDNWTQEEFESHVVKERDGKRPLLTGDLQVTLKEGVGTLGELTFTDNSSWIRSRKFRLGLKVASGCCEDVRIREAKTDAFTVKDHRGELYKKHYPPALNDEVWRLEKIGKDGSFHKRLTKAGIYSVEDFLRLVVRDSQKLRAILGSGMSNRNNVSIVFNNIYELSGLIANGEYYSSDSLSDNQKLYVDSLVKKAYDNWEHVIEYDGKSLLDFKQNQGIVTLPTMSVPVPSEQPVMDSGPIVGGYNNDMAARFLIHSQNGNLYTPVQFDATSISLQNPMVNTSQQIQVPGTDNLLALGPPQSSMSGFQSFGASNLNSYRGTEDYFSEEEIRTRSHEMLENEDMQNLLRGFNMGGQGLSSVNVTEDGYPNSSYMSYPSPNYYFGDDPSRSSGKAVVGWLKLKAALRWGIFARKKAAERRAQLVELDDS</sequence>
<feature type="compositionally biased region" description="Basic and acidic residues" evidence="1">
    <location>
        <begin position="1"/>
        <end position="12"/>
    </location>
</feature>
<dbReference type="GO" id="GO:0043565">
    <property type="term" value="F:sequence-specific DNA binding"/>
    <property type="evidence" value="ECO:0007669"/>
    <property type="project" value="TreeGrafter"/>
</dbReference>
<dbReference type="GO" id="GO:0005634">
    <property type="term" value="C:nucleus"/>
    <property type="evidence" value="ECO:0007669"/>
    <property type="project" value="UniProtKB-SubCell"/>
</dbReference>
<evidence type="ECO:0000259" key="2">
    <source>
        <dbReference type="Pfam" id="PF07887"/>
    </source>
</evidence>
<dbReference type="AlphaFoldDB" id="A0A9Q0UEP2"/>
<comment type="caution">
    <text evidence="4">The sequence shown here is derived from an EMBL/GenBank/DDBJ whole genome shotgun (WGS) entry which is preliminary data.</text>
</comment>
<organism evidence="4 5">
    <name type="scientific">Salix koriyanagi</name>
    <dbReference type="NCBI Taxonomy" id="2511006"/>
    <lineage>
        <taxon>Eukaryota</taxon>
        <taxon>Viridiplantae</taxon>
        <taxon>Streptophyta</taxon>
        <taxon>Embryophyta</taxon>
        <taxon>Tracheophyta</taxon>
        <taxon>Spermatophyta</taxon>
        <taxon>Magnoliopsida</taxon>
        <taxon>eudicotyledons</taxon>
        <taxon>Gunneridae</taxon>
        <taxon>Pentapetalae</taxon>
        <taxon>rosids</taxon>
        <taxon>fabids</taxon>
        <taxon>Malpighiales</taxon>
        <taxon>Salicaceae</taxon>
        <taxon>Saliceae</taxon>
        <taxon>Salix</taxon>
    </lineage>
</organism>
<evidence type="ECO:0000256" key="1">
    <source>
        <dbReference type="SAM" id="MobiDB-lite"/>
    </source>
</evidence>
<feature type="domain" description="Calmodulin binding protein-like N-terminal" evidence="2">
    <location>
        <begin position="91"/>
        <end position="238"/>
    </location>
</feature>
<feature type="domain" description="Calmodulin binding protein central" evidence="3">
    <location>
        <begin position="250"/>
        <end position="305"/>
    </location>
</feature>